<evidence type="ECO:0000256" key="10">
    <source>
        <dbReference type="ARBA" id="ARBA00023180"/>
    </source>
</evidence>
<dbReference type="SUPFAM" id="SSF54403">
    <property type="entry name" value="Cystatin/monellin"/>
    <property type="match status" value="3"/>
</dbReference>
<evidence type="ECO:0000256" key="3">
    <source>
        <dbReference type="ARBA" id="ARBA00022525"/>
    </source>
</evidence>
<dbReference type="InterPro" id="IPR050735">
    <property type="entry name" value="Kininogen_Fetuin_HRG"/>
</dbReference>
<dbReference type="InterPro" id="IPR018073">
    <property type="entry name" value="Prot_inh_cystat_CS"/>
</dbReference>
<evidence type="ECO:0000256" key="11">
    <source>
        <dbReference type="SAM" id="MobiDB-lite"/>
    </source>
</evidence>
<feature type="compositionally biased region" description="Basic residues" evidence="11">
    <location>
        <begin position="567"/>
        <end position="606"/>
    </location>
</feature>
<keyword evidence="8" id="KW-0838">Vasoactive</keyword>
<keyword evidence="2" id="KW-0840">Vasodilator</keyword>
<feature type="region of interest" description="Disordered" evidence="11">
    <location>
        <begin position="624"/>
        <end position="705"/>
    </location>
</feature>
<keyword evidence="7" id="KW-0677">Repeat</keyword>
<evidence type="ECO:0000256" key="6">
    <source>
        <dbReference type="ARBA" id="ARBA00022729"/>
    </source>
</evidence>
<feature type="region of interest" description="Disordered" evidence="11">
    <location>
        <begin position="519"/>
        <end position="606"/>
    </location>
</feature>
<proteinExistence type="predicted"/>
<evidence type="ECO:0000256" key="5">
    <source>
        <dbReference type="ARBA" id="ARBA00022704"/>
    </source>
</evidence>
<dbReference type="CDD" id="cd00042">
    <property type="entry name" value="CY"/>
    <property type="match status" value="3"/>
</dbReference>
<dbReference type="GO" id="GO:0007162">
    <property type="term" value="P:negative regulation of cell adhesion"/>
    <property type="evidence" value="ECO:0007669"/>
    <property type="project" value="UniProtKB-ARBA"/>
</dbReference>
<dbReference type="SMART" id="SM00043">
    <property type="entry name" value="CY"/>
    <property type="match status" value="3"/>
</dbReference>
<dbReference type="EMBL" id="JAATJU010024100">
    <property type="protein sequence ID" value="KAH0506383.1"/>
    <property type="molecule type" value="Genomic_DNA"/>
</dbReference>
<dbReference type="InterPro" id="IPR000010">
    <property type="entry name" value="Cystatin_dom"/>
</dbReference>
<dbReference type="PANTHER" id="PTHR13814:SF12">
    <property type="entry name" value="KININOGEN-1"/>
    <property type="match status" value="1"/>
</dbReference>
<dbReference type="InterPro" id="IPR027358">
    <property type="entry name" value="Kininogen-type_cystatin_dom"/>
</dbReference>
<dbReference type="FunFam" id="3.10.450.10:FF:000008">
    <property type="entry name" value="Kininogen 1"/>
    <property type="match status" value="1"/>
</dbReference>
<keyword evidence="5" id="KW-0789">Thiol protease inhibitor</keyword>
<dbReference type="GO" id="GO:0030195">
    <property type="term" value="P:negative regulation of blood coagulation"/>
    <property type="evidence" value="ECO:0007669"/>
    <property type="project" value="TreeGrafter"/>
</dbReference>
<evidence type="ECO:0000256" key="4">
    <source>
        <dbReference type="ARBA" id="ARBA00022690"/>
    </source>
</evidence>
<keyword evidence="4" id="KW-0646">Protease inhibitor</keyword>
<evidence type="ECO:0000256" key="12">
    <source>
        <dbReference type="SAM" id="SignalP"/>
    </source>
</evidence>
<dbReference type="PROSITE" id="PS51647">
    <property type="entry name" value="CYSTATIN_KININOGEN"/>
    <property type="match status" value="1"/>
</dbReference>
<evidence type="ECO:0000256" key="9">
    <source>
        <dbReference type="ARBA" id="ARBA00023157"/>
    </source>
</evidence>
<evidence type="ECO:0000256" key="7">
    <source>
        <dbReference type="ARBA" id="ARBA00022737"/>
    </source>
</evidence>
<feature type="region of interest" description="Disordered" evidence="11">
    <location>
        <begin position="741"/>
        <end position="776"/>
    </location>
</feature>
<gene>
    <name evidence="14" type="ORF">LTLLF_173015</name>
</gene>
<comment type="subcellular location">
    <subcellularLocation>
        <location evidence="1">Secreted</location>
        <location evidence="1">Extracellular space</location>
    </subcellularLocation>
</comment>
<feature type="compositionally biased region" description="Polar residues" evidence="11">
    <location>
        <begin position="686"/>
        <end position="699"/>
    </location>
</feature>
<feature type="compositionally biased region" description="Acidic residues" evidence="11">
    <location>
        <begin position="765"/>
        <end position="776"/>
    </location>
</feature>
<feature type="chain" id="PRO_5035287728" evidence="12">
    <location>
        <begin position="25"/>
        <end position="776"/>
    </location>
</feature>
<keyword evidence="3" id="KW-0964">Secreted</keyword>
<accession>A0A8J6G9G4</accession>
<dbReference type="GO" id="GO:0072562">
    <property type="term" value="C:blood microparticle"/>
    <property type="evidence" value="ECO:0007669"/>
    <property type="project" value="TreeGrafter"/>
</dbReference>
<keyword evidence="9" id="KW-1015">Disulfide bond</keyword>
<comment type="caution">
    <text evidence="14">The sequence shown here is derived from an EMBL/GenBank/DDBJ whole genome shotgun (WGS) entry which is preliminary data.</text>
</comment>
<keyword evidence="10" id="KW-0325">Glycoprotein</keyword>
<dbReference type="GO" id="GO:0042311">
    <property type="term" value="P:vasodilation"/>
    <property type="evidence" value="ECO:0007669"/>
    <property type="project" value="UniProtKB-KW"/>
</dbReference>
<dbReference type="FunFam" id="3.10.450.10:FF:000002">
    <property type="entry name" value="Kininogen 1"/>
    <property type="match status" value="1"/>
</dbReference>
<evidence type="ECO:0000256" key="2">
    <source>
        <dbReference type="ARBA" id="ARBA00022429"/>
    </source>
</evidence>
<organism evidence="14 15">
    <name type="scientific">Microtus ochrogaster</name>
    <name type="common">Prairie vole</name>
    <dbReference type="NCBI Taxonomy" id="79684"/>
    <lineage>
        <taxon>Eukaryota</taxon>
        <taxon>Metazoa</taxon>
        <taxon>Chordata</taxon>
        <taxon>Craniata</taxon>
        <taxon>Vertebrata</taxon>
        <taxon>Euteleostomi</taxon>
        <taxon>Mammalia</taxon>
        <taxon>Eutheria</taxon>
        <taxon>Euarchontoglires</taxon>
        <taxon>Glires</taxon>
        <taxon>Rodentia</taxon>
        <taxon>Myomorpha</taxon>
        <taxon>Muroidea</taxon>
        <taxon>Cricetidae</taxon>
        <taxon>Arvicolinae</taxon>
        <taxon>Microtus</taxon>
    </lineage>
</organism>
<dbReference type="Gene3D" id="3.10.450.10">
    <property type="match status" value="3"/>
</dbReference>
<dbReference type="Pfam" id="PF00031">
    <property type="entry name" value="Cystatin"/>
    <property type="match status" value="3"/>
</dbReference>
<dbReference type="Proteomes" id="UP000710432">
    <property type="component" value="Unassembled WGS sequence"/>
</dbReference>
<dbReference type="PANTHER" id="PTHR13814">
    <property type="entry name" value="FETUIN"/>
    <property type="match status" value="1"/>
</dbReference>
<evidence type="ECO:0000313" key="15">
    <source>
        <dbReference type="Proteomes" id="UP000710432"/>
    </source>
</evidence>
<dbReference type="GO" id="GO:0045861">
    <property type="term" value="P:negative regulation of proteolysis"/>
    <property type="evidence" value="ECO:0007669"/>
    <property type="project" value="UniProtKB-ARBA"/>
</dbReference>
<dbReference type="InterPro" id="IPR046350">
    <property type="entry name" value="Cystatin_sf"/>
</dbReference>
<dbReference type="GO" id="GO:0007204">
    <property type="term" value="P:positive regulation of cytosolic calcium ion concentration"/>
    <property type="evidence" value="ECO:0007669"/>
    <property type="project" value="TreeGrafter"/>
</dbReference>
<keyword evidence="6 12" id="KW-0732">Signal</keyword>
<name>A0A8J6G9G4_MICOH</name>
<protein>
    <submittedName>
        <fullName evidence="14">Kininogen-1</fullName>
    </submittedName>
</protein>
<dbReference type="PROSITE" id="PS00287">
    <property type="entry name" value="CYSTATIN"/>
    <property type="match status" value="1"/>
</dbReference>
<dbReference type="GO" id="GO:0004869">
    <property type="term" value="F:cysteine-type endopeptidase inhibitor activity"/>
    <property type="evidence" value="ECO:0007669"/>
    <property type="project" value="UniProtKB-KW"/>
</dbReference>
<feature type="compositionally biased region" description="Basic residues" evidence="11">
    <location>
        <begin position="632"/>
        <end position="647"/>
    </location>
</feature>
<dbReference type="AlphaFoldDB" id="A0A8J6G9G4"/>
<evidence type="ECO:0000256" key="1">
    <source>
        <dbReference type="ARBA" id="ARBA00004239"/>
    </source>
</evidence>
<feature type="domain" description="Cystatin kininogen-type" evidence="13">
    <location>
        <begin position="357"/>
        <end position="460"/>
    </location>
</feature>
<reference evidence="14" key="1">
    <citation type="submission" date="2020-03" db="EMBL/GenBank/DDBJ databases">
        <title>Studies in the Genomics of Life Span.</title>
        <authorList>
            <person name="Glass D."/>
        </authorList>
    </citation>
    <scope>NUCLEOTIDE SEQUENCE</scope>
    <source>
        <strain evidence="14">LTLLF</strain>
        <tissue evidence="14">Muscle</tissue>
    </source>
</reference>
<feature type="signal peptide" evidence="12">
    <location>
        <begin position="1"/>
        <end position="24"/>
    </location>
</feature>
<evidence type="ECO:0000259" key="13">
    <source>
        <dbReference type="PROSITE" id="PS51647"/>
    </source>
</evidence>
<sequence length="776" mass="86061">MSILLLANTHVVLMVMSIMDLLLTDTLHMDTLLLDPLLMDPLHMDTLHMDPLHMDTLLPDTISMTMDPVIHPPMIKNTTGHRIMGAMVHHTIGAMVHHTIGAMVHHTIGAMVHHTIGAMVHHMATSGKEVKFWLCLKPISPATQGRIARNPYNKRSNPSQRLLLSLAEEETEEIDCNDEDVFQAVDAALKKYNAGNQTGYQFVLYRVTEGTKTVGSDTFYSFKYQIKEGNCPVQRGLTWQDCDYKDAEEAMGCQHPPECAHTVVLHGYKRAHCTPIRRPGLPHWLCPSLSLSGSSALQNLSELQGGIGATGECSATVGKRGAKKFSVATQTCKITPGNGPVLTAQYTCLGCVHPIPPDSPELEPVLKHAVEHFNNNSKHSHLFALEEVKAAQRQVVAGMNLEITYSIVQTNCSKEQFQVLSPECKSLADGDVGECRDNAFVDIKQNVADFSQDCNIYPGEDLTQPLPEGCFGCPKSIPVDSPVLTEPLGHAIKKLNSENNHSFYFKIHTVKKATSQMMRRPPGFSPFRSVQVQEAKEGTTVSPPYTAMVQEEQDAEHERRPAEGHEKQKKHKTDHGHKHGHDQGHRPPKTHGLGHGHQKQHGLGHGHQLKLDYLKPQREDNFDHEHREERVHKHGHGHSKHKNHNRNNGKQTEERTEPLVGASEDSSTSSTQTQGWDTPSPPLAQPSVTVTPSDFQNSDLIDGEVGTTTPYATETYDDLIPEIQVQPDSLSFKLISEFPEAMSPKCPGRPWKPLSRKDPATEMGEFSDFDLTDALS</sequence>
<evidence type="ECO:0000313" key="14">
    <source>
        <dbReference type="EMBL" id="KAH0506383.1"/>
    </source>
</evidence>
<feature type="compositionally biased region" description="Basic and acidic residues" evidence="11">
    <location>
        <begin position="556"/>
        <end position="566"/>
    </location>
</feature>
<evidence type="ECO:0000256" key="8">
    <source>
        <dbReference type="ARBA" id="ARBA00022858"/>
    </source>
</evidence>